<feature type="transmembrane region" description="Helical" evidence="1">
    <location>
        <begin position="79"/>
        <end position="101"/>
    </location>
</feature>
<accession>A0AAV7D2C7</accession>
<gene>
    <name evidence="2" type="ORF">GDO81_006922</name>
</gene>
<organism evidence="2 3">
    <name type="scientific">Engystomops pustulosus</name>
    <name type="common">Tungara frog</name>
    <name type="synonym">Physalaemus pustulosus</name>
    <dbReference type="NCBI Taxonomy" id="76066"/>
    <lineage>
        <taxon>Eukaryota</taxon>
        <taxon>Metazoa</taxon>
        <taxon>Chordata</taxon>
        <taxon>Craniata</taxon>
        <taxon>Vertebrata</taxon>
        <taxon>Euteleostomi</taxon>
        <taxon>Amphibia</taxon>
        <taxon>Batrachia</taxon>
        <taxon>Anura</taxon>
        <taxon>Neobatrachia</taxon>
        <taxon>Hyloidea</taxon>
        <taxon>Leptodactylidae</taxon>
        <taxon>Leiuperinae</taxon>
        <taxon>Engystomops</taxon>
    </lineage>
</organism>
<keyword evidence="1" id="KW-0472">Membrane</keyword>
<name>A0AAV7D2C7_ENGPU</name>
<keyword evidence="1" id="KW-1133">Transmembrane helix</keyword>
<dbReference type="Proteomes" id="UP000824782">
    <property type="component" value="Unassembled WGS sequence"/>
</dbReference>
<keyword evidence="3" id="KW-1185">Reference proteome</keyword>
<proteinExistence type="predicted"/>
<sequence>MTSHSEGSSIVSGSMTFVPRRLNHKGGRADQAVNHNTQNSIRGLTRRVFKTNTSCNLLSQSPALLGRGSTTILHISNTIIYMGVCIYSVGHCIGFWIFVFWGGGVTSSEKLLNPQIIQAHHVTRCYFKGHTD</sequence>
<evidence type="ECO:0000256" key="1">
    <source>
        <dbReference type="SAM" id="Phobius"/>
    </source>
</evidence>
<comment type="caution">
    <text evidence="2">The sequence shown here is derived from an EMBL/GenBank/DDBJ whole genome shotgun (WGS) entry which is preliminary data.</text>
</comment>
<dbReference type="AlphaFoldDB" id="A0AAV7D2C7"/>
<keyword evidence="1" id="KW-0812">Transmembrane</keyword>
<reference evidence="2" key="1">
    <citation type="thesis" date="2020" institute="ProQuest LLC" country="789 East Eisenhower Parkway, Ann Arbor, MI, USA">
        <title>Comparative Genomics and Chromosome Evolution.</title>
        <authorList>
            <person name="Mudd A.B."/>
        </authorList>
    </citation>
    <scope>NUCLEOTIDE SEQUENCE</scope>
    <source>
        <strain evidence="2">237g6f4</strain>
        <tissue evidence="2">Blood</tissue>
    </source>
</reference>
<protein>
    <submittedName>
        <fullName evidence="2">Uncharacterized protein</fullName>
    </submittedName>
</protein>
<evidence type="ECO:0000313" key="2">
    <source>
        <dbReference type="EMBL" id="KAG8590827.1"/>
    </source>
</evidence>
<dbReference type="EMBL" id="WNYA01000002">
    <property type="protein sequence ID" value="KAG8590827.1"/>
    <property type="molecule type" value="Genomic_DNA"/>
</dbReference>
<evidence type="ECO:0000313" key="3">
    <source>
        <dbReference type="Proteomes" id="UP000824782"/>
    </source>
</evidence>